<proteinExistence type="predicted"/>
<gene>
    <name evidence="2" type="ORF">CPLU01_15805</name>
</gene>
<dbReference type="Proteomes" id="UP000654918">
    <property type="component" value="Unassembled WGS sequence"/>
</dbReference>
<dbReference type="EMBL" id="WIGO01000634">
    <property type="protein sequence ID" value="KAF6807332.1"/>
    <property type="molecule type" value="Genomic_DNA"/>
</dbReference>
<evidence type="ECO:0000313" key="3">
    <source>
        <dbReference type="Proteomes" id="UP000654918"/>
    </source>
</evidence>
<organism evidence="2 3">
    <name type="scientific">Colletotrichum plurivorum</name>
    <dbReference type="NCBI Taxonomy" id="2175906"/>
    <lineage>
        <taxon>Eukaryota</taxon>
        <taxon>Fungi</taxon>
        <taxon>Dikarya</taxon>
        <taxon>Ascomycota</taxon>
        <taxon>Pezizomycotina</taxon>
        <taxon>Sordariomycetes</taxon>
        <taxon>Hypocreomycetidae</taxon>
        <taxon>Glomerellales</taxon>
        <taxon>Glomerellaceae</taxon>
        <taxon>Colletotrichum</taxon>
        <taxon>Colletotrichum orchidearum species complex</taxon>
    </lineage>
</organism>
<dbReference type="AlphaFoldDB" id="A0A8H6MSB7"/>
<feature type="region of interest" description="Disordered" evidence="1">
    <location>
        <begin position="61"/>
        <end position="123"/>
    </location>
</feature>
<reference evidence="2" key="1">
    <citation type="journal article" date="2020" name="Phytopathology">
        <title>Genome Sequence Resources of Colletotrichum truncatum, C. plurivorum, C. musicola, and C. sojae: Four Species Pathogenic to Soybean (Glycine max).</title>
        <authorList>
            <person name="Rogerio F."/>
            <person name="Boufleur T.R."/>
            <person name="Ciampi-Guillardi M."/>
            <person name="Sukno S.A."/>
            <person name="Thon M.R."/>
            <person name="Massola Junior N.S."/>
            <person name="Baroncelli R."/>
        </authorList>
    </citation>
    <scope>NUCLEOTIDE SEQUENCE</scope>
    <source>
        <strain evidence="2">LFN00145</strain>
    </source>
</reference>
<evidence type="ECO:0000313" key="2">
    <source>
        <dbReference type="EMBL" id="KAF6807332.1"/>
    </source>
</evidence>
<name>A0A8H6MSB7_9PEZI</name>
<sequence>MTRTNEFQGNKKPDKTSKYKRNEVAQHIVDQIPDMVSTTNLDEPCKHLAYQLLKANRLGSGRGVRTKTQQQHREHHTSIGPKWSATASYYHGDSSSTSWPRIPSAAAKPTTHHPLPEPTDFVRRQTRHGVVKIKTKSAADRKTDEANTAHANAEFSTEQCQTWLYCESGQPGGSMTLTKHATDLLKELFKEAS</sequence>
<evidence type="ECO:0000256" key="1">
    <source>
        <dbReference type="SAM" id="MobiDB-lite"/>
    </source>
</evidence>
<feature type="compositionally biased region" description="Basic and acidic residues" evidence="1">
    <location>
        <begin position="9"/>
        <end position="22"/>
    </location>
</feature>
<protein>
    <submittedName>
        <fullName evidence="2">Uncharacterized protein</fullName>
    </submittedName>
</protein>
<feature type="region of interest" description="Disordered" evidence="1">
    <location>
        <begin position="1"/>
        <end position="22"/>
    </location>
</feature>
<keyword evidence="3" id="KW-1185">Reference proteome</keyword>
<comment type="caution">
    <text evidence="2">The sequence shown here is derived from an EMBL/GenBank/DDBJ whole genome shotgun (WGS) entry which is preliminary data.</text>
</comment>
<accession>A0A8H6MSB7</accession>